<gene>
    <name evidence="1" type="ORF">UFOVP449_103</name>
</gene>
<evidence type="ECO:0000313" key="1">
    <source>
        <dbReference type="EMBL" id="CAB4143015.1"/>
    </source>
</evidence>
<keyword evidence="1" id="KW-0645">Protease</keyword>
<protein>
    <submittedName>
        <fullName evidence="1">Prohead core scaffolding protein and protease</fullName>
    </submittedName>
</protein>
<dbReference type="GO" id="GO:0006508">
    <property type="term" value="P:proteolysis"/>
    <property type="evidence" value="ECO:0007669"/>
    <property type="project" value="UniProtKB-KW"/>
</dbReference>
<accession>A0A6J5M7H8</accession>
<proteinExistence type="predicted"/>
<dbReference type="EMBL" id="LR796420">
    <property type="protein sequence ID" value="CAB4143015.1"/>
    <property type="molecule type" value="Genomic_DNA"/>
</dbReference>
<sequence>MSKQLLIETHLFEAKIREEENGTFLVKGILQRAGAPNQNKRRYPKEILKRECDKYQQLIKERRALGELDHPDSPVINLKNASHNIREIWWEGDDVCGTVEILSTPSGNILRELLKNNIRLGISSRGLGSVKEMNDGTVMVQEDFELVCWDFVSNPSTHGAFMAPMNESKQWQKIAEECGKWCRSHDLMREILIELN</sequence>
<dbReference type="Pfam" id="PF03420">
    <property type="entry name" value="Peptidase_S77"/>
    <property type="match status" value="1"/>
</dbReference>
<organism evidence="1">
    <name type="scientific">uncultured Caudovirales phage</name>
    <dbReference type="NCBI Taxonomy" id="2100421"/>
    <lineage>
        <taxon>Viruses</taxon>
        <taxon>Duplodnaviria</taxon>
        <taxon>Heunggongvirae</taxon>
        <taxon>Uroviricota</taxon>
        <taxon>Caudoviricetes</taxon>
        <taxon>Peduoviridae</taxon>
        <taxon>Maltschvirus</taxon>
        <taxon>Maltschvirus maltsch</taxon>
    </lineage>
</organism>
<dbReference type="GO" id="GO:0008233">
    <property type="term" value="F:peptidase activity"/>
    <property type="evidence" value="ECO:0007669"/>
    <property type="project" value="UniProtKB-KW"/>
</dbReference>
<reference evidence="1" key="1">
    <citation type="submission" date="2020-04" db="EMBL/GenBank/DDBJ databases">
        <authorList>
            <person name="Chiriac C."/>
            <person name="Salcher M."/>
            <person name="Ghai R."/>
            <person name="Kavagutti S V."/>
        </authorList>
    </citation>
    <scope>NUCLEOTIDE SEQUENCE</scope>
</reference>
<dbReference type="InterPro" id="IPR005082">
    <property type="entry name" value="Peptidase_U9_T4_prohead"/>
</dbReference>
<name>A0A6J5M7H8_9CAUD</name>
<keyword evidence="1" id="KW-0378">Hydrolase</keyword>